<evidence type="ECO:0000313" key="7">
    <source>
        <dbReference type="EMBL" id="MCA9375157.1"/>
    </source>
</evidence>
<accession>A0A955HZ02</accession>
<dbReference type="PANTHER" id="PTHR11741:SF0">
    <property type="entry name" value="ELONGATION FACTOR TS, MITOCHONDRIAL"/>
    <property type="match status" value="1"/>
</dbReference>
<dbReference type="Pfam" id="PF00889">
    <property type="entry name" value="EF_TS"/>
    <property type="match status" value="1"/>
</dbReference>
<dbReference type="Proteomes" id="UP000748332">
    <property type="component" value="Unassembled WGS sequence"/>
</dbReference>
<evidence type="ECO:0000259" key="6">
    <source>
        <dbReference type="Pfam" id="PF00889"/>
    </source>
</evidence>
<evidence type="ECO:0000256" key="4">
    <source>
        <dbReference type="ARBA" id="ARBA00022917"/>
    </source>
</evidence>
<proteinExistence type="inferred from homology"/>
<dbReference type="InterPro" id="IPR009060">
    <property type="entry name" value="UBA-like_sf"/>
</dbReference>
<dbReference type="Gene3D" id="1.10.8.10">
    <property type="entry name" value="DNA helicase RuvA subunit, C-terminal domain"/>
    <property type="match status" value="2"/>
</dbReference>
<dbReference type="InterPro" id="IPR036402">
    <property type="entry name" value="EF-Ts_dimer_sf"/>
</dbReference>
<reference evidence="7" key="2">
    <citation type="journal article" date="2021" name="Microbiome">
        <title>Successional dynamics and alternative stable states in a saline activated sludge microbial community over 9 years.</title>
        <authorList>
            <person name="Wang Y."/>
            <person name="Ye J."/>
            <person name="Ju F."/>
            <person name="Liu L."/>
            <person name="Boyd J.A."/>
            <person name="Deng Y."/>
            <person name="Parks D.H."/>
            <person name="Jiang X."/>
            <person name="Yin X."/>
            <person name="Woodcroft B.J."/>
            <person name="Tyson G.W."/>
            <person name="Hugenholtz P."/>
            <person name="Polz M.F."/>
            <person name="Zhang T."/>
        </authorList>
    </citation>
    <scope>NUCLEOTIDE SEQUENCE</scope>
    <source>
        <strain evidence="7">HKST-UBA16</strain>
    </source>
</reference>
<evidence type="ECO:0000256" key="5">
    <source>
        <dbReference type="HAMAP-Rule" id="MF_00050"/>
    </source>
</evidence>
<dbReference type="EMBL" id="JAGQLM010000100">
    <property type="protein sequence ID" value="MCA9375157.1"/>
    <property type="molecule type" value="Genomic_DNA"/>
</dbReference>
<dbReference type="SUPFAM" id="SSF46934">
    <property type="entry name" value="UBA-like"/>
    <property type="match status" value="1"/>
</dbReference>
<comment type="caution">
    <text evidence="5">Lacks conserved residue(s) required for the propagation of feature annotation.</text>
</comment>
<comment type="subcellular location">
    <subcellularLocation>
        <location evidence="5">Cytoplasm</location>
    </subcellularLocation>
</comment>
<keyword evidence="5" id="KW-0963">Cytoplasm</keyword>
<dbReference type="HAMAP" id="MF_00050">
    <property type="entry name" value="EF_Ts"/>
    <property type="match status" value="1"/>
</dbReference>
<dbReference type="Gene3D" id="1.10.286.20">
    <property type="match status" value="1"/>
</dbReference>
<evidence type="ECO:0000256" key="2">
    <source>
        <dbReference type="ARBA" id="ARBA00016956"/>
    </source>
</evidence>
<evidence type="ECO:0000313" key="8">
    <source>
        <dbReference type="Proteomes" id="UP000748332"/>
    </source>
</evidence>
<reference evidence="7" key="1">
    <citation type="submission" date="2020-04" db="EMBL/GenBank/DDBJ databases">
        <authorList>
            <person name="Zhang T."/>
        </authorList>
    </citation>
    <scope>NUCLEOTIDE SEQUENCE</scope>
    <source>
        <strain evidence="7">HKST-UBA16</strain>
    </source>
</reference>
<protein>
    <recommendedName>
        <fullName evidence="2 5">Elongation factor Ts</fullName>
        <shortName evidence="5">EF-Ts</shortName>
    </recommendedName>
</protein>
<dbReference type="AlphaFoldDB" id="A0A955HZ02"/>
<gene>
    <name evidence="5 7" type="primary">tsf</name>
    <name evidence="7" type="ORF">KC622_02395</name>
</gene>
<comment type="similarity">
    <text evidence="1 5">Belongs to the EF-Ts family.</text>
</comment>
<evidence type="ECO:0000256" key="3">
    <source>
        <dbReference type="ARBA" id="ARBA00022768"/>
    </source>
</evidence>
<comment type="caution">
    <text evidence="7">The sequence shown here is derived from an EMBL/GenBank/DDBJ whole genome shotgun (WGS) entry which is preliminary data.</text>
</comment>
<dbReference type="SUPFAM" id="SSF54713">
    <property type="entry name" value="Elongation factor Ts (EF-Ts), dimerisation domain"/>
    <property type="match status" value="1"/>
</dbReference>
<organism evidence="7 8">
    <name type="scientific">Candidatus Dojkabacteria bacterium</name>
    <dbReference type="NCBI Taxonomy" id="2099670"/>
    <lineage>
        <taxon>Bacteria</taxon>
        <taxon>Candidatus Dojkabacteria</taxon>
    </lineage>
</organism>
<comment type="function">
    <text evidence="5">Associates with the EF-Tu.GDP complex and induces the exchange of GDP to GTP. It remains bound to the aminoacyl-tRNA.EF-Tu.GTP complex up to the GTP hydrolysis stage on the ribosome.</text>
</comment>
<evidence type="ECO:0000256" key="1">
    <source>
        <dbReference type="ARBA" id="ARBA00005532"/>
    </source>
</evidence>
<dbReference type="GO" id="GO:0005737">
    <property type="term" value="C:cytoplasm"/>
    <property type="evidence" value="ECO:0007669"/>
    <property type="project" value="UniProtKB-SubCell"/>
</dbReference>
<keyword evidence="3 5" id="KW-0251">Elongation factor</keyword>
<dbReference type="InterPro" id="IPR014039">
    <property type="entry name" value="Transl_elong_EFTs/EF1B_dimer"/>
</dbReference>
<dbReference type="PANTHER" id="PTHR11741">
    <property type="entry name" value="ELONGATION FACTOR TS"/>
    <property type="match status" value="1"/>
</dbReference>
<name>A0A955HZ02_9BACT</name>
<dbReference type="Gene3D" id="3.30.479.20">
    <property type="entry name" value="Elongation factor Ts, dimerisation domain"/>
    <property type="match status" value="1"/>
</dbReference>
<keyword evidence="4 5" id="KW-0648">Protein biosynthesis</keyword>
<sequence>MKVDVKDIVMLRNKTSAGMALCKEALEASKGSIEEAIEYINKKSDVVSRLHNVTGAKIGLCKIALGDSDQDFEAAVKLIEDRGWATDSVEVEQSVGEGAIGVYLHGVDRRTAALVEVSCLTDFVARNEDFIKLTNELAIQAAATKPMYVDSSSIPEEKIKELTELYRREAKEEGKPEEMLDKIVQGKLNKFYSENCLLDQKWFKDESQTMREYIDQMIGQLGEPLTVKRVLVWQFGK</sequence>
<feature type="domain" description="Translation elongation factor EFTs/EF1B dimerisation" evidence="6">
    <location>
        <begin position="133"/>
        <end position="236"/>
    </location>
</feature>
<dbReference type="GO" id="GO:0003746">
    <property type="term" value="F:translation elongation factor activity"/>
    <property type="evidence" value="ECO:0007669"/>
    <property type="project" value="UniProtKB-UniRule"/>
</dbReference>
<dbReference type="InterPro" id="IPR001816">
    <property type="entry name" value="Transl_elong_EFTs/EF1B"/>
</dbReference>